<feature type="compositionally biased region" description="Polar residues" evidence="1">
    <location>
        <begin position="26"/>
        <end position="75"/>
    </location>
</feature>
<sequence>APNENSELSVLELVKPGRVLPLGRNGRSNSKRQSPSEQSVDSEQTQSMAIASTSSDHHLPSTSNSLQQTRVSNVAATRPKRPEAAGRKKWSHEENAEIIALFYQINNCEDIERPGWRQKLFEAYSSKHPNHKFTEQNIADRKKVIFRNKLLKDSKIDEIKRQMGHDIFQSEHFEENDETRNQNYDDSTIIYDVDTPTENSEFEARAKRYESTTKRKSHNLKFQKDQKGFYRSLNKSKISNQREAPDIDKVENFWRNIWSNTIEHDKNAKWIKAEANNVKSKMNTAPITAYDVKEALKKSHNWKAPGVD</sequence>
<feature type="non-terminal residue" evidence="2">
    <location>
        <position position="1"/>
    </location>
</feature>
<keyword evidence="3" id="KW-1185">Reference proteome</keyword>
<feature type="compositionally biased region" description="Basic and acidic residues" evidence="1">
    <location>
        <begin position="80"/>
        <end position="90"/>
    </location>
</feature>
<dbReference type="Proteomes" id="UP000285301">
    <property type="component" value="Unassembled WGS sequence"/>
</dbReference>
<accession>A0A3S3P1W1</accession>
<dbReference type="AlphaFoldDB" id="A0A3S3P1W1"/>
<evidence type="ECO:0000256" key="1">
    <source>
        <dbReference type="SAM" id="MobiDB-lite"/>
    </source>
</evidence>
<evidence type="ECO:0000313" key="3">
    <source>
        <dbReference type="Proteomes" id="UP000285301"/>
    </source>
</evidence>
<dbReference type="OrthoDB" id="2194416at2759"/>
<feature type="region of interest" description="Disordered" evidence="1">
    <location>
        <begin position="1"/>
        <end position="90"/>
    </location>
</feature>
<comment type="caution">
    <text evidence="2">The sequence shown here is derived from an EMBL/GenBank/DDBJ whole genome shotgun (WGS) entry which is preliminary data.</text>
</comment>
<dbReference type="EMBL" id="NCKU01017876">
    <property type="protein sequence ID" value="RWR98916.1"/>
    <property type="molecule type" value="Genomic_DNA"/>
</dbReference>
<organism evidence="2 3">
    <name type="scientific">Dinothrombium tinctorium</name>
    <dbReference type="NCBI Taxonomy" id="1965070"/>
    <lineage>
        <taxon>Eukaryota</taxon>
        <taxon>Metazoa</taxon>
        <taxon>Ecdysozoa</taxon>
        <taxon>Arthropoda</taxon>
        <taxon>Chelicerata</taxon>
        <taxon>Arachnida</taxon>
        <taxon>Acari</taxon>
        <taxon>Acariformes</taxon>
        <taxon>Trombidiformes</taxon>
        <taxon>Prostigmata</taxon>
        <taxon>Anystina</taxon>
        <taxon>Parasitengona</taxon>
        <taxon>Trombidioidea</taxon>
        <taxon>Trombidiidae</taxon>
        <taxon>Dinothrombium</taxon>
    </lineage>
</organism>
<name>A0A3S3P1W1_9ACAR</name>
<feature type="non-terminal residue" evidence="2">
    <location>
        <position position="308"/>
    </location>
</feature>
<proteinExistence type="predicted"/>
<protein>
    <submittedName>
        <fullName evidence="2">Uncharacterized protein</fullName>
    </submittedName>
</protein>
<reference evidence="2 3" key="1">
    <citation type="journal article" date="2018" name="Gigascience">
        <title>Genomes of trombidid mites reveal novel predicted allergens and laterally-transferred genes associated with secondary metabolism.</title>
        <authorList>
            <person name="Dong X."/>
            <person name="Chaisiri K."/>
            <person name="Xia D."/>
            <person name="Armstrong S.D."/>
            <person name="Fang Y."/>
            <person name="Donnelly M.J."/>
            <person name="Kadowaki T."/>
            <person name="McGarry J.W."/>
            <person name="Darby A.C."/>
            <person name="Makepeace B.L."/>
        </authorList>
    </citation>
    <scope>NUCLEOTIDE SEQUENCE [LARGE SCALE GENOMIC DNA]</scope>
    <source>
        <strain evidence="2">UoL-WK</strain>
    </source>
</reference>
<evidence type="ECO:0000313" key="2">
    <source>
        <dbReference type="EMBL" id="RWR98916.1"/>
    </source>
</evidence>
<gene>
    <name evidence="2" type="ORF">B4U79_04514</name>
</gene>